<dbReference type="EC" id="2.1.1.37" evidence="8"/>
<dbReference type="PRINTS" id="PR00105">
    <property type="entry name" value="C5METTRFRASE"/>
</dbReference>
<dbReference type="Gene3D" id="3.90.120.10">
    <property type="entry name" value="DNA Methylase, subunit A, domain 2"/>
    <property type="match status" value="1"/>
</dbReference>
<dbReference type="InterPro" id="IPR018117">
    <property type="entry name" value="C5_DNA_meth_AS"/>
</dbReference>
<dbReference type="Gene3D" id="3.40.50.150">
    <property type="entry name" value="Vaccinia Virus protein VP39"/>
    <property type="match status" value="1"/>
</dbReference>
<sequence length="378" mass="41966">MPYDLTDEQRQVYRETSRRSQQRKIELLQRAIDNLHEDEGMHEPRLNPETLMPQAETNGLAALSLFSGGGGLDLGFERGGFTHVASYELLEIGAKTLSSNRPTWEVFGGVAGDVRGVDWRNYRGIVDVIHGGPPCQPFSIAGRQAGIDDPRNMWPEFVRCVLEVQPRAFIAENVPGLLDEKFSGFVEEFILKPLRAFYKIRMFVLKADDFGVPQARKRVFFVGFLEVEDFENFVIPLPTHGDEAHLLPKNTARYSLGLPDIGFDCVVPTLRSGFTGPRNTTSVVNSKASMNIWNSLQIWPHGVQRSRAQAIVYPPENGHYRLSGTDCGILQGFPQSWVFEGAAYQILGQIGNSVCPPVAYAVATSVAAALRRADDRAG</sequence>
<dbReference type="GO" id="GO:0003677">
    <property type="term" value="F:DNA binding"/>
    <property type="evidence" value="ECO:0007669"/>
    <property type="project" value="TreeGrafter"/>
</dbReference>
<evidence type="ECO:0000256" key="6">
    <source>
        <dbReference type="PROSITE-ProRule" id="PRU01016"/>
    </source>
</evidence>
<dbReference type="PROSITE" id="PS51679">
    <property type="entry name" value="SAM_MT_C5"/>
    <property type="match status" value="1"/>
</dbReference>
<dbReference type="GO" id="GO:0003886">
    <property type="term" value="F:DNA (cytosine-5-)-methyltransferase activity"/>
    <property type="evidence" value="ECO:0007669"/>
    <property type="project" value="UniProtKB-EC"/>
</dbReference>
<evidence type="ECO:0000256" key="2">
    <source>
        <dbReference type="ARBA" id="ARBA00022679"/>
    </source>
</evidence>
<gene>
    <name evidence="9" type="primary">dcm</name>
    <name evidence="9" type="ORF">LO55_1672</name>
</gene>
<comment type="catalytic activity">
    <reaction evidence="5 8">
        <text>a 2'-deoxycytidine in DNA + S-adenosyl-L-methionine = a 5-methyl-2'-deoxycytidine in DNA + S-adenosyl-L-homocysteine + H(+)</text>
        <dbReference type="Rhea" id="RHEA:13681"/>
        <dbReference type="Rhea" id="RHEA-COMP:11369"/>
        <dbReference type="Rhea" id="RHEA-COMP:11370"/>
        <dbReference type="ChEBI" id="CHEBI:15378"/>
        <dbReference type="ChEBI" id="CHEBI:57856"/>
        <dbReference type="ChEBI" id="CHEBI:59789"/>
        <dbReference type="ChEBI" id="CHEBI:85452"/>
        <dbReference type="ChEBI" id="CHEBI:85454"/>
        <dbReference type="EC" id="2.1.1.37"/>
    </reaction>
</comment>
<evidence type="ECO:0000256" key="1">
    <source>
        <dbReference type="ARBA" id="ARBA00022603"/>
    </source>
</evidence>
<evidence type="ECO:0000256" key="8">
    <source>
        <dbReference type="RuleBase" id="RU000417"/>
    </source>
</evidence>
<comment type="similarity">
    <text evidence="6 7">Belongs to the class I-like SAM-binding methyltransferase superfamily. C5-methyltransferase family.</text>
</comment>
<keyword evidence="4" id="KW-0680">Restriction system</keyword>
<dbReference type="InterPro" id="IPR031303">
    <property type="entry name" value="C5_meth_CS"/>
</dbReference>
<evidence type="ECO:0000256" key="3">
    <source>
        <dbReference type="ARBA" id="ARBA00022691"/>
    </source>
</evidence>
<dbReference type="GO" id="GO:0044027">
    <property type="term" value="P:negative regulation of gene expression via chromosomal CpG island methylation"/>
    <property type="evidence" value="ECO:0007669"/>
    <property type="project" value="TreeGrafter"/>
</dbReference>
<name>A0A1S2N6V8_9BURK</name>
<dbReference type="PANTHER" id="PTHR10629">
    <property type="entry name" value="CYTOSINE-SPECIFIC METHYLTRANSFERASE"/>
    <property type="match status" value="1"/>
</dbReference>
<evidence type="ECO:0000313" key="9">
    <source>
        <dbReference type="EMBL" id="OIJ40817.1"/>
    </source>
</evidence>
<dbReference type="InterPro" id="IPR029063">
    <property type="entry name" value="SAM-dependent_MTases_sf"/>
</dbReference>
<dbReference type="AlphaFoldDB" id="A0A1S2N6V8"/>
<keyword evidence="1 6" id="KW-0489">Methyltransferase</keyword>
<dbReference type="Proteomes" id="UP000180246">
    <property type="component" value="Unassembled WGS sequence"/>
</dbReference>
<evidence type="ECO:0000313" key="10">
    <source>
        <dbReference type="Proteomes" id="UP000180246"/>
    </source>
</evidence>
<dbReference type="InterPro" id="IPR001525">
    <property type="entry name" value="C5_MeTfrase"/>
</dbReference>
<dbReference type="InterPro" id="IPR050390">
    <property type="entry name" value="C5-Methyltransferase"/>
</dbReference>
<keyword evidence="2 6" id="KW-0808">Transferase</keyword>
<dbReference type="GO" id="GO:0009307">
    <property type="term" value="P:DNA restriction-modification system"/>
    <property type="evidence" value="ECO:0007669"/>
    <property type="project" value="UniProtKB-KW"/>
</dbReference>
<dbReference type="PROSITE" id="PS00094">
    <property type="entry name" value="C5_MTASE_1"/>
    <property type="match status" value="1"/>
</dbReference>
<dbReference type="SUPFAM" id="SSF53335">
    <property type="entry name" value="S-adenosyl-L-methionine-dependent methyltransferases"/>
    <property type="match status" value="1"/>
</dbReference>
<feature type="active site" evidence="6">
    <location>
        <position position="135"/>
    </location>
</feature>
<evidence type="ECO:0000256" key="5">
    <source>
        <dbReference type="ARBA" id="ARBA00047422"/>
    </source>
</evidence>
<proteinExistence type="inferred from homology"/>
<evidence type="ECO:0000256" key="7">
    <source>
        <dbReference type="RuleBase" id="RU000416"/>
    </source>
</evidence>
<comment type="caution">
    <text evidence="9">The sequence shown here is derived from an EMBL/GenBank/DDBJ whole genome shotgun (WGS) entry which is preliminary data.</text>
</comment>
<dbReference type="PANTHER" id="PTHR10629:SF52">
    <property type="entry name" value="DNA (CYTOSINE-5)-METHYLTRANSFERASE 1"/>
    <property type="match status" value="1"/>
</dbReference>
<evidence type="ECO:0000256" key="4">
    <source>
        <dbReference type="ARBA" id="ARBA00022747"/>
    </source>
</evidence>
<dbReference type="PROSITE" id="PS00095">
    <property type="entry name" value="C5_MTASE_2"/>
    <property type="match status" value="1"/>
</dbReference>
<dbReference type="NCBIfam" id="TIGR00675">
    <property type="entry name" value="dcm"/>
    <property type="match status" value="1"/>
</dbReference>
<dbReference type="Pfam" id="PF00145">
    <property type="entry name" value="DNA_methylase"/>
    <property type="match status" value="1"/>
</dbReference>
<accession>A0A1S2N6V8</accession>
<protein>
    <recommendedName>
        <fullName evidence="8">Cytosine-specific methyltransferase</fullName>
        <ecNumber evidence="8">2.1.1.37</ecNumber>
    </recommendedName>
</protein>
<organism evidence="9 10">
    <name type="scientific">Massilia timonae</name>
    <dbReference type="NCBI Taxonomy" id="47229"/>
    <lineage>
        <taxon>Bacteria</taxon>
        <taxon>Pseudomonadati</taxon>
        <taxon>Pseudomonadota</taxon>
        <taxon>Betaproteobacteria</taxon>
        <taxon>Burkholderiales</taxon>
        <taxon>Oxalobacteraceae</taxon>
        <taxon>Telluria group</taxon>
        <taxon>Massilia</taxon>
    </lineage>
</organism>
<dbReference type="EMBL" id="JRYB01000001">
    <property type="protein sequence ID" value="OIJ40817.1"/>
    <property type="molecule type" value="Genomic_DNA"/>
</dbReference>
<keyword evidence="3 6" id="KW-0949">S-adenosyl-L-methionine</keyword>
<reference evidence="9 10" key="1">
    <citation type="submission" date="2014-10" db="EMBL/GenBank/DDBJ databases">
        <authorList>
            <person name="Seo M.-J."/>
            <person name="Seok Y.J."/>
            <person name="Cha I.-T."/>
        </authorList>
    </citation>
    <scope>NUCLEOTIDE SEQUENCE [LARGE SCALE GENOMIC DNA]</scope>
    <source>
        <strain evidence="9 10">NEU</strain>
    </source>
</reference>
<dbReference type="GO" id="GO:0032259">
    <property type="term" value="P:methylation"/>
    <property type="evidence" value="ECO:0007669"/>
    <property type="project" value="UniProtKB-KW"/>
</dbReference>
<dbReference type="RefSeq" id="WP_083415249.1">
    <property type="nucleotide sequence ID" value="NZ_JRYB01000001.1"/>
</dbReference>